<evidence type="ECO:0008006" key="3">
    <source>
        <dbReference type="Google" id="ProtNLM"/>
    </source>
</evidence>
<proteinExistence type="predicted"/>
<accession>A0A235BMZ3</accession>
<dbReference type="EMBL" id="NOZQ01000214">
    <property type="protein sequence ID" value="OYD13830.1"/>
    <property type="molecule type" value="Genomic_DNA"/>
</dbReference>
<dbReference type="Gene3D" id="2.40.360.20">
    <property type="match status" value="1"/>
</dbReference>
<organism evidence="1 2">
    <name type="scientific">candidate division WOR-3 bacterium JGI_Cruoil_03_44_89</name>
    <dbReference type="NCBI Taxonomy" id="1973748"/>
    <lineage>
        <taxon>Bacteria</taxon>
        <taxon>Bacteria division WOR-3</taxon>
    </lineage>
</organism>
<reference evidence="1 2" key="1">
    <citation type="submission" date="2017-07" db="EMBL/GenBank/DDBJ databases">
        <title>Recovery of genomes from metagenomes via a dereplication, aggregation, and scoring strategy.</title>
        <authorList>
            <person name="Sieber C.M."/>
            <person name="Probst A.J."/>
            <person name="Sharrar A."/>
            <person name="Thomas B.C."/>
            <person name="Hess M."/>
            <person name="Tringe S.G."/>
            <person name="Banfield J.F."/>
        </authorList>
    </citation>
    <scope>NUCLEOTIDE SEQUENCE [LARGE SCALE GENOMIC DNA]</scope>
    <source>
        <strain evidence="1">JGI_Cruoil_03_44_89</strain>
    </source>
</reference>
<dbReference type="AlphaFoldDB" id="A0A235BMZ3"/>
<comment type="caution">
    <text evidence="1">The sequence shown here is derived from an EMBL/GenBank/DDBJ whole genome shotgun (WGS) entry which is preliminary data.</text>
</comment>
<dbReference type="Proteomes" id="UP000215215">
    <property type="component" value="Unassembled WGS sequence"/>
</dbReference>
<evidence type="ECO:0000313" key="1">
    <source>
        <dbReference type="EMBL" id="OYD13830.1"/>
    </source>
</evidence>
<evidence type="ECO:0000313" key="2">
    <source>
        <dbReference type="Proteomes" id="UP000215215"/>
    </source>
</evidence>
<dbReference type="PROSITE" id="PS51257">
    <property type="entry name" value="PROKAR_LIPOPROTEIN"/>
    <property type="match status" value="1"/>
</dbReference>
<name>A0A235BMZ3_UNCW3</name>
<sequence length="268" mass="29310">MRHKDIKLLTVVLAGVVVAMLVGCSTVTHAVVGGAASGLGGAVSEQAEQAVYKRMAPKEQLPPPSSPGWGNFMAMQAQIMFSYSFSIGGLWIGQIGYKPGEWTKFELAEAAENTPIVLERAFLKREDNGNEWWRVSWFEDEESWIYEAQFSPTEGRLLRLRGKDADGNEGEIPITGETIYMPPTEVTDESIQGATVGKETITTPAGTFDTDHVVYLATNVEGNIEWWTTDKVPGGVVKYLLKDKEEGVVWTSTLKAKGKDATTVLGSF</sequence>
<protein>
    <recommendedName>
        <fullName evidence="3">Lipoprotein</fullName>
    </recommendedName>
</protein>
<gene>
    <name evidence="1" type="ORF">CH333_09845</name>
</gene>